<keyword evidence="2" id="KW-1185">Reference proteome</keyword>
<organism evidence="1 2">
    <name type="scientific">Pneumocystis oryctolagi</name>
    <dbReference type="NCBI Taxonomy" id="42067"/>
    <lineage>
        <taxon>Eukaryota</taxon>
        <taxon>Fungi</taxon>
        <taxon>Dikarya</taxon>
        <taxon>Ascomycota</taxon>
        <taxon>Taphrinomycotina</taxon>
        <taxon>Pneumocystomycetes</taxon>
        <taxon>Pneumocystaceae</taxon>
        <taxon>Pneumocystis</taxon>
    </lineage>
</organism>
<sequence length="1187" mass="138065">MKDTCNEFYMWNMQTNAFLEELLSSIRLRPIPWMGHQRAGLVMDKEVKMIKVLDCQPRKCRSSVLLKEGKEYSELFLTLFQRVQRIDLLQYLLTLCSDLLDDIPEFSCILTHKNKENFHFSPLIKLLKHDDQVISLLSGKIIASLIRTTPLVSSNILSLFFEWISSLCQSSDHNIQDLAVQALIDTLKDSFSRLLFWKESTYMQNLICILKNNQENLQLQYHTLLVIWLITFESKISKEINRRHSIILILVNLLKIVIKEKIIRVIYAILRNLINLAHSENLSTMLSVKLLPLTETISDKKWLDKEVIEDMEFVKSSLKANLEELATFDEYVLEIESGHLSWTPSHSSEKFWKENAFKLMNNDSLLLKKLVRLLVASKDPLVLAVATHDIGKFIQQCPNGRSYAQKLGAKQKVMELMTHSDSDVKYEALKTVRQFMSQPWYFELKAINVMWSDFLKKAIANVEQFTYESTVKLSNNTSGSDSSLTKKYAQGARKPMQERLAAIVMGAQSASSVSNGQFHLNANQNTVCTDKEAQKSQKISYLVYESDEITENRCSRVFPASMPTFIGETDMNNVHLKSELKNMFIKEKTNTNSSLPLYFPESNDLDINMIPFDLKQIIDEKNKKISILFEEGEKLSKKELKHISIIKNLRSNIKENENKITEMENKMKKMLLEIGELKEKLKCSSDNNKRLSDRLNSMTKLEIEYNSIKKERNQFEIEKNNLLKSVEDMKKNENKAEHSQYFQELEIEKAKSQSLSEALNTANANMTLLEEKSKLEIDTLRFHLQDEKNRFLDKEKKYTEEIFALEVKIEALRNNLEEAFCSVDSDAYVKLLKENEALQVQHLVVSQRWKEKEDDLCTKSATLQEENEKYIKIINEKSSEIKSLGKNVEFANKEIEKLKTELFNSKSIIERTKSLNNELTEKVLKLEETIVEINSIHNEELKKIETLLKFQYTNEIKNESKSNNNDYKSQIPKYISESDSSYKSYDLLKCNRLVDDVDSYLDNNMHKKGNLDDHSISDTSPYHMLINFKIDDNNNSNNDNNSNKKSPIDNLGRFISQERFLLPSDFSDHYNTSKVGPNIIQQLSLSVQKFKGQLMMAQNEISQITRQRDDARNECTYLIIEIEKKKELENKIQVLEEELKNINERYEQCLELLGEKSEKEEELKQDIKDMKELYTRQIEDLVTRLGS</sequence>
<protein>
    <submittedName>
        <fullName evidence="1">Uncharacterized protein</fullName>
    </submittedName>
</protein>
<evidence type="ECO:0000313" key="1">
    <source>
        <dbReference type="EMBL" id="KAG4304290.1"/>
    </source>
</evidence>
<gene>
    <name evidence="1" type="ORF">PORY_002265</name>
</gene>
<reference evidence="1 2" key="1">
    <citation type="journal article" date="2021" name="Commun. Biol.">
        <title>Genomic insights into the host specific adaptation of the Pneumocystis genus.</title>
        <authorList>
            <person name="Cisse O.H."/>
            <person name="Ma L."/>
            <person name="Dekker J.P."/>
            <person name="Khil P.P."/>
            <person name="Youn J.-H."/>
            <person name="Brenchley J.M."/>
            <person name="Blair R."/>
            <person name="Pahar B."/>
            <person name="Chabe M."/>
            <person name="Van Rompay K.K.A."/>
            <person name="Keesler R."/>
            <person name="Sukura A."/>
            <person name="Hirsch V."/>
            <person name="Kutty G."/>
            <person name="Liu Y."/>
            <person name="Peng L."/>
            <person name="Chen J."/>
            <person name="Song J."/>
            <person name="Weissenbacher-Lang C."/>
            <person name="Xu J."/>
            <person name="Upham N.S."/>
            <person name="Stajich J.E."/>
            <person name="Cuomo C.A."/>
            <person name="Cushion M.T."/>
            <person name="Kovacs J.A."/>
        </authorList>
    </citation>
    <scope>NUCLEOTIDE SEQUENCE [LARGE SCALE GENOMIC DNA]</scope>
    <source>
        <strain evidence="1 2">RABM</strain>
    </source>
</reference>
<proteinExistence type="predicted"/>
<name>A0ACB7CA85_9ASCO</name>
<evidence type="ECO:0000313" key="2">
    <source>
        <dbReference type="Proteomes" id="UP000768646"/>
    </source>
</evidence>
<dbReference type="Proteomes" id="UP000768646">
    <property type="component" value="Unassembled WGS sequence"/>
</dbReference>
<comment type="caution">
    <text evidence="1">The sequence shown here is derived from an EMBL/GenBank/DDBJ whole genome shotgun (WGS) entry which is preliminary data.</text>
</comment>
<accession>A0ACB7CA85</accession>
<dbReference type="EMBL" id="JABTEG010000009">
    <property type="protein sequence ID" value="KAG4304290.1"/>
    <property type="molecule type" value="Genomic_DNA"/>
</dbReference>